<evidence type="ECO:0000256" key="4">
    <source>
        <dbReference type="ARBA" id="ARBA00022692"/>
    </source>
</evidence>
<evidence type="ECO:0000256" key="3">
    <source>
        <dbReference type="ARBA" id="ARBA00022448"/>
    </source>
</evidence>
<dbReference type="STRING" id="1895771.BGO89_04600"/>
<feature type="transmembrane region" description="Helical" evidence="7">
    <location>
        <begin position="158"/>
        <end position="181"/>
    </location>
</feature>
<name>A0A1M3L5L7_9BACT</name>
<evidence type="ECO:0000256" key="7">
    <source>
        <dbReference type="SAM" id="Phobius"/>
    </source>
</evidence>
<accession>A0A1M3L5L7</accession>
<dbReference type="Proteomes" id="UP000184233">
    <property type="component" value="Unassembled WGS sequence"/>
</dbReference>
<dbReference type="InterPro" id="IPR036291">
    <property type="entry name" value="NAD(P)-bd_dom_sf"/>
</dbReference>
<feature type="domain" description="RCK N-terminal" evidence="8">
    <location>
        <begin position="420"/>
        <end position="537"/>
    </location>
</feature>
<sequence length="584" mass="62637">MHHFEFFDEIIIIGGLAILIIFLFQRLRIPSVIGFIATGILLGPTTFGIVSQDTLIETLSELGVILLLFTIGLEFSITDLRAMRRVVLLGGSLQIAGTIVLVGALALVLLPVAGVDVSFQTSIFLGIAFSVSSTAICSKLLKERRELALPHGRTAMAILIFQDMAIVPLMIIVSLLIPGAASDPVGILFRLGTLLLLGLGIIGGFRYLLPRFVGAVGRISAPEVLVLGALVLCFGSAYITSIAGMSMALGAFIAGVIIAGTDEGHRIGRVVEPMRDAFTSIFFISVGLLLDVHPEHLFQILGGATILLGVKGFVVTVVLLILRLPIRTAVMSGIVLAQVGEFSFVLAETGRVNGLVTDDGFQAMLVAIIVTMTVTPLLISVAPRLAERAIPALGIVPLRRFRTKDEAPVQTSNETEEADGPVVVVIGFGVNGQNVARVLRETAIPYRVLEMNAEAVQKFRERGEPIRFGDSTDMHDLKMAGIGQARAVIVAISDQTAVAHSIRSIRTMRSDIHIIARTRYARDAEAISAAGANIVVTEEYESSIQVSVSLLQHLGVEEATIGYHEDVMRRDRYGMLAREVPPTA</sequence>
<feature type="transmembrane region" description="Helical" evidence="7">
    <location>
        <begin position="119"/>
        <end position="137"/>
    </location>
</feature>
<dbReference type="InterPro" id="IPR006153">
    <property type="entry name" value="Cation/H_exchanger_TM"/>
</dbReference>
<dbReference type="Pfam" id="PF00999">
    <property type="entry name" value="Na_H_Exchanger"/>
    <property type="match status" value="1"/>
</dbReference>
<dbReference type="SUPFAM" id="SSF51735">
    <property type="entry name" value="NAD(P)-binding Rossmann-fold domains"/>
    <property type="match status" value="1"/>
</dbReference>
<comment type="subcellular location">
    <subcellularLocation>
        <location evidence="1">Membrane</location>
        <topology evidence="1">Multi-pass membrane protein</topology>
    </subcellularLocation>
</comment>
<evidence type="ECO:0000256" key="2">
    <source>
        <dbReference type="ARBA" id="ARBA00005551"/>
    </source>
</evidence>
<feature type="transmembrane region" description="Helical" evidence="7">
    <location>
        <begin position="6"/>
        <end position="24"/>
    </location>
</feature>
<proteinExistence type="inferred from homology"/>
<dbReference type="Pfam" id="PF02254">
    <property type="entry name" value="TrkA_N"/>
    <property type="match status" value="1"/>
</dbReference>
<dbReference type="GO" id="GO:0006813">
    <property type="term" value="P:potassium ion transport"/>
    <property type="evidence" value="ECO:0007669"/>
    <property type="project" value="InterPro"/>
</dbReference>
<feature type="transmembrane region" description="Helical" evidence="7">
    <location>
        <begin position="62"/>
        <end position="80"/>
    </location>
</feature>
<keyword evidence="5 7" id="KW-1133">Transmembrane helix</keyword>
<feature type="transmembrane region" description="Helical" evidence="7">
    <location>
        <begin position="221"/>
        <end position="239"/>
    </location>
</feature>
<organism evidence="9 10">
    <name type="scientific">Candidatus Kapaibacterium thiocyanatum</name>
    <dbReference type="NCBI Taxonomy" id="1895771"/>
    <lineage>
        <taxon>Bacteria</taxon>
        <taxon>Pseudomonadati</taxon>
        <taxon>Candidatus Kapaibacteriota</taxon>
        <taxon>Candidatus Kapaibacteriia</taxon>
        <taxon>Candidatus Kapaibacteriales</taxon>
        <taxon>Candidatus Kapaibacteriaceae</taxon>
        <taxon>Candidatus Kapaibacterium</taxon>
    </lineage>
</organism>
<dbReference type="GO" id="GO:0016020">
    <property type="term" value="C:membrane"/>
    <property type="evidence" value="ECO:0007669"/>
    <property type="project" value="UniProtKB-SubCell"/>
</dbReference>
<evidence type="ECO:0000313" key="10">
    <source>
        <dbReference type="Proteomes" id="UP000184233"/>
    </source>
</evidence>
<evidence type="ECO:0000313" key="9">
    <source>
        <dbReference type="EMBL" id="OJX60848.1"/>
    </source>
</evidence>
<dbReference type="InterPro" id="IPR003148">
    <property type="entry name" value="RCK_N"/>
</dbReference>
<dbReference type="PROSITE" id="PS51201">
    <property type="entry name" value="RCK_N"/>
    <property type="match status" value="1"/>
</dbReference>
<reference evidence="9 10" key="1">
    <citation type="submission" date="2016-09" db="EMBL/GenBank/DDBJ databases">
        <title>Genome-resolved meta-omics ties microbial dynamics to process performance in biotechnology for thiocyanate degradation.</title>
        <authorList>
            <person name="Kantor R.S."/>
            <person name="Huddy R.J."/>
            <person name="Iyer R."/>
            <person name="Thomas B.C."/>
            <person name="Brown C.T."/>
            <person name="Anantharaman K."/>
            <person name="Tringe S."/>
            <person name="Hettich R.L."/>
            <person name="Harrison S.T."/>
            <person name="Banfield J.F."/>
        </authorList>
    </citation>
    <scope>NUCLEOTIDE SEQUENCE [LARGE SCALE GENOMIC DNA]</scope>
    <source>
        <strain evidence="9">59-99</strain>
    </source>
</reference>
<feature type="transmembrane region" description="Helical" evidence="7">
    <location>
        <begin position="87"/>
        <end position="113"/>
    </location>
</feature>
<evidence type="ECO:0000259" key="8">
    <source>
        <dbReference type="PROSITE" id="PS51201"/>
    </source>
</evidence>
<feature type="transmembrane region" description="Helical" evidence="7">
    <location>
        <begin position="360"/>
        <end position="379"/>
    </location>
</feature>
<comment type="similarity">
    <text evidence="2">Belongs to the monovalent cation:proton antiporter 2 (CPA2) transporter (TC 2.A.37) family.</text>
</comment>
<protein>
    <recommendedName>
        <fullName evidence="8">RCK N-terminal domain-containing protein</fullName>
    </recommendedName>
</protein>
<keyword evidence="4 7" id="KW-0812">Transmembrane</keyword>
<evidence type="ECO:0000256" key="1">
    <source>
        <dbReference type="ARBA" id="ARBA00004141"/>
    </source>
</evidence>
<dbReference type="EMBL" id="MKVH01000003">
    <property type="protein sequence ID" value="OJX60848.1"/>
    <property type="molecule type" value="Genomic_DNA"/>
</dbReference>
<dbReference type="PANTHER" id="PTHR42751:SF3">
    <property type="entry name" value="SODIUM_GLUTAMATE SYMPORTER"/>
    <property type="match status" value="1"/>
</dbReference>
<dbReference type="GO" id="GO:0015297">
    <property type="term" value="F:antiporter activity"/>
    <property type="evidence" value="ECO:0007669"/>
    <property type="project" value="InterPro"/>
</dbReference>
<feature type="transmembrane region" description="Helical" evidence="7">
    <location>
        <begin position="31"/>
        <end position="50"/>
    </location>
</feature>
<dbReference type="PANTHER" id="PTHR42751">
    <property type="entry name" value="SODIUM/HYDROGEN EXCHANGER FAMILY/TRKA DOMAIN PROTEIN"/>
    <property type="match status" value="1"/>
</dbReference>
<dbReference type="AlphaFoldDB" id="A0A1M3L5L7"/>
<comment type="caution">
    <text evidence="9">The sequence shown here is derived from an EMBL/GenBank/DDBJ whole genome shotgun (WGS) entry which is preliminary data.</text>
</comment>
<keyword evidence="3" id="KW-0813">Transport</keyword>
<feature type="transmembrane region" description="Helical" evidence="7">
    <location>
        <begin position="296"/>
        <end position="322"/>
    </location>
</feature>
<keyword evidence="6 7" id="KW-0472">Membrane</keyword>
<dbReference type="Gene3D" id="1.20.1530.20">
    <property type="match status" value="1"/>
</dbReference>
<dbReference type="InterPro" id="IPR038770">
    <property type="entry name" value="Na+/solute_symporter_sf"/>
</dbReference>
<feature type="transmembrane region" description="Helical" evidence="7">
    <location>
        <begin position="329"/>
        <end position="348"/>
    </location>
</feature>
<evidence type="ECO:0000256" key="6">
    <source>
        <dbReference type="ARBA" id="ARBA00023136"/>
    </source>
</evidence>
<dbReference type="Gene3D" id="3.40.50.720">
    <property type="entry name" value="NAD(P)-binding Rossmann-like Domain"/>
    <property type="match status" value="1"/>
</dbReference>
<feature type="transmembrane region" description="Helical" evidence="7">
    <location>
        <begin position="187"/>
        <end position="209"/>
    </location>
</feature>
<gene>
    <name evidence="9" type="ORF">BGO89_04600</name>
</gene>
<evidence type="ECO:0000256" key="5">
    <source>
        <dbReference type="ARBA" id="ARBA00022989"/>
    </source>
</evidence>
<dbReference type="GO" id="GO:1902600">
    <property type="term" value="P:proton transmembrane transport"/>
    <property type="evidence" value="ECO:0007669"/>
    <property type="project" value="InterPro"/>
</dbReference>